<keyword evidence="1" id="KW-1133">Transmembrane helix</keyword>
<keyword evidence="3" id="KW-1185">Reference proteome</keyword>
<organism evidence="2 3">
    <name type="scientific">Anabaenopsis circularis NIES-21</name>
    <dbReference type="NCBI Taxonomy" id="1085406"/>
    <lineage>
        <taxon>Bacteria</taxon>
        <taxon>Bacillati</taxon>
        <taxon>Cyanobacteriota</taxon>
        <taxon>Cyanophyceae</taxon>
        <taxon>Nostocales</taxon>
        <taxon>Nodulariaceae</taxon>
        <taxon>Anabaenopsis</taxon>
    </lineage>
</organism>
<feature type="transmembrane region" description="Helical" evidence="1">
    <location>
        <begin position="36"/>
        <end position="52"/>
    </location>
</feature>
<proteinExistence type="predicted"/>
<reference evidence="2 3" key="1">
    <citation type="submission" date="2017-06" db="EMBL/GenBank/DDBJ databases">
        <title>Genome sequencing of cyanobaciteial culture collection at National Institute for Environmental Studies (NIES).</title>
        <authorList>
            <person name="Hirose Y."/>
            <person name="Shimura Y."/>
            <person name="Fujisawa T."/>
            <person name="Nakamura Y."/>
            <person name="Kawachi M."/>
        </authorList>
    </citation>
    <scope>NUCLEOTIDE SEQUENCE [LARGE SCALE GENOMIC DNA]</scope>
    <source>
        <strain evidence="2 3">NIES-21</strain>
    </source>
</reference>
<dbReference type="AlphaFoldDB" id="A0A1Z4GJB0"/>
<dbReference type="Proteomes" id="UP000218287">
    <property type="component" value="Chromosome"/>
</dbReference>
<sequence length="53" mass="6137">MDSGKKWIELISLILATIILAWFLRVAIAKFLGEQNSQWFLWICLVVGIIFID</sequence>
<protein>
    <submittedName>
        <fullName evidence="2">Uncharacterized protein</fullName>
    </submittedName>
</protein>
<dbReference type="EMBL" id="AP018174">
    <property type="protein sequence ID" value="BAY17562.1"/>
    <property type="molecule type" value="Genomic_DNA"/>
</dbReference>
<accession>A0A1Z4GJB0</accession>
<gene>
    <name evidence="2" type="ORF">NIES21_34020</name>
</gene>
<keyword evidence="1" id="KW-0812">Transmembrane</keyword>
<evidence type="ECO:0000256" key="1">
    <source>
        <dbReference type="SAM" id="Phobius"/>
    </source>
</evidence>
<evidence type="ECO:0000313" key="2">
    <source>
        <dbReference type="EMBL" id="BAY17562.1"/>
    </source>
</evidence>
<evidence type="ECO:0000313" key="3">
    <source>
        <dbReference type="Proteomes" id="UP000218287"/>
    </source>
</evidence>
<feature type="transmembrane region" description="Helical" evidence="1">
    <location>
        <begin position="7"/>
        <end position="24"/>
    </location>
</feature>
<name>A0A1Z4GJB0_9CYAN</name>
<keyword evidence="1" id="KW-0472">Membrane</keyword>